<dbReference type="Proteomes" id="UP000327157">
    <property type="component" value="Chromosome 9"/>
</dbReference>
<dbReference type="InterPro" id="IPR051504">
    <property type="entry name" value="Plant_metabolite_acyltrans"/>
</dbReference>
<dbReference type="OrthoDB" id="1862401at2759"/>
<name>A0A5N5GSJ0_9ROSA</name>
<sequence>MAKPGSVKVIEVCRVAPKPSSPLDSAHPDDVSLPLTFFDLRWLRFPPPQFLSFYNMPSFDPSHFFDSIFPKLKTSLSATLQHFVPLAGNLTWPPDSPIPLLSYVKGDAILLTIAESDADFHLSHDKAAVLALQITVFPNGGFSIGSAMHKAVFDGLSAFSFFKFWGHLCKHRGSEGGGPPPLPTYNRKVIKDPAGLQAIFSNEWAEEIKTEKVVFILHVDCRSRLDPPLPPTYFGNCIAGHSVVAKTKDLLGEDGLLVALNAISEVIKSLDKTLLEGAETWVSRILNTLLQPSTDRTITTAGSPQFEFYDAADFGWGRPTKHEIVSIDGTGAISYQKSKNGDGAVEVGLVLQKRYMEAFAYLFAEGLGEKLSRM</sequence>
<evidence type="ECO:0000256" key="2">
    <source>
        <dbReference type="ARBA" id="ARBA00023315"/>
    </source>
</evidence>
<evidence type="ECO:0008006" key="5">
    <source>
        <dbReference type="Google" id="ProtNLM"/>
    </source>
</evidence>
<protein>
    <recommendedName>
        <fullName evidence="5">Phenolic glucoside malonyltransferase 1-like</fullName>
    </recommendedName>
</protein>
<evidence type="ECO:0000256" key="1">
    <source>
        <dbReference type="ARBA" id="ARBA00022679"/>
    </source>
</evidence>
<dbReference type="Gene3D" id="3.30.559.10">
    <property type="entry name" value="Chloramphenicol acetyltransferase-like domain"/>
    <property type="match status" value="3"/>
</dbReference>
<keyword evidence="4" id="KW-1185">Reference proteome</keyword>
<dbReference type="PANTHER" id="PTHR31625">
    <property type="match status" value="1"/>
</dbReference>
<dbReference type="AlphaFoldDB" id="A0A5N5GSJ0"/>
<accession>A0A5N5GSJ0</accession>
<keyword evidence="1" id="KW-0808">Transferase</keyword>
<organism evidence="3 4">
    <name type="scientific">Pyrus ussuriensis x Pyrus communis</name>
    <dbReference type="NCBI Taxonomy" id="2448454"/>
    <lineage>
        <taxon>Eukaryota</taxon>
        <taxon>Viridiplantae</taxon>
        <taxon>Streptophyta</taxon>
        <taxon>Embryophyta</taxon>
        <taxon>Tracheophyta</taxon>
        <taxon>Spermatophyta</taxon>
        <taxon>Magnoliopsida</taxon>
        <taxon>eudicotyledons</taxon>
        <taxon>Gunneridae</taxon>
        <taxon>Pentapetalae</taxon>
        <taxon>rosids</taxon>
        <taxon>fabids</taxon>
        <taxon>Rosales</taxon>
        <taxon>Rosaceae</taxon>
        <taxon>Amygdaloideae</taxon>
        <taxon>Maleae</taxon>
        <taxon>Pyrus</taxon>
    </lineage>
</organism>
<reference evidence="3 4" key="3">
    <citation type="submission" date="2019-11" db="EMBL/GenBank/DDBJ databases">
        <title>A de novo genome assembly of a pear dwarfing rootstock.</title>
        <authorList>
            <person name="Wang F."/>
            <person name="Wang J."/>
            <person name="Li S."/>
            <person name="Zhang Y."/>
            <person name="Fang M."/>
            <person name="Ma L."/>
            <person name="Zhao Y."/>
            <person name="Jiang S."/>
        </authorList>
    </citation>
    <scope>NUCLEOTIDE SEQUENCE [LARGE SCALE GENOMIC DNA]</scope>
    <source>
        <strain evidence="3">S2</strain>
        <tissue evidence="3">Leaf</tissue>
    </source>
</reference>
<proteinExistence type="predicted"/>
<dbReference type="InterPro" id="IPR023213">
    <property type="entry name" value="CAT-like_dom_sf"/>
</dbReference>
<keyword evidence="2" id="KW-0012">Acyltransferase</keyword>
<dbReference type="Pfam" id="PF02458">
    <property type="entry name" value="Transferase"/>
    <property type="match status" value="3"/>
</dbReference>
<evidence type="ECO:0000313" key="3">
    <source>
        <dbReference type="EMBL" id="KAB2613734.1"/>
    </source>
</evidence>
<evidence type="ECO:0000313" key="4">
    <source>
        <dbReference type="Proteomes" id="UP000327157"/>
    </source>
</evidence>
<comment type="caution">
    <text evidence="3">The sequence shown here is derived from an EMBL/GenBank/DDBJ whole genome shotgun (WGS) entry which is preliminary data.</text>
</comment>
<gene>
    <name evidence="3" type="ORF">D8674_036050</name>
</gene>
<reference evidence="4" key="2">
    <citation type="submission" date="2019-10" db="EMBL/GenBank/DDBJ databases">
        <title>A de novo genome assembly of a pear dwarfing rootstock.</title>
        <authorList>
            <person name="Wang F."/>
            <person name="Wang J."/>
            <person name="Li S."/>
            <person name="Zhang Y."/>
            <person name="Fang M."/>
            <person name="Ma L."/>
            <person name="Zhao Y."/>
            <person name="Jiang S."/>
        </authorList>
    </citation>
    <scope>NUCLEOTIDE SEQUENCE [LARGE SCALE GENOMIC DNA]</scope>
</reference>
<dbReference type="GO" id="GO:0016747">
    <property type="term" value="F:acyltransferase activity, transferring groups other than amino-acyl groups"/>
    <property type="evidence" value="ECO:0007669"/>
    <property type="project" value="UniProtKB-ARBA"/>
</dbReference>
<reference evidence="3 4" key="1">
    <citation type="submission" date="2019-09" db="EMBL/GenBank/DDBJ databases">
        <authorList>
            <person name="Ou C."/>
        </authorList>
    </citation>
    <scope>NUCLEOTIDE SEQUENCE [LARGE SCALE GENOMIC DNA]</scope>
    <source>
        <strain evidence="3">S2</strain>
        <tissue evidence="3">Leaf</tissue>
    </source>
</reference>
<dbReference type="EMBL" id="SMOL01000458">
    <property type="protein sequence ID" value="KAB2613734.1"/>
    <property type="molecule type" value="Genomic_DNA"/>
</dbReference>